<proteinExistence type="predicted"/>
<feature type="transmembrane region" description="Helical" evidence="1">
    <location>
        <begin position="164"/>
        <end position="190"/>
    </location>
</feature>
<keyword evidence="1" id="KW-0812">Transmembrane</keyword>
<evidence type="ECO:0000313" key="2">
    <source>
        <dbReference type="EMBL" id="EJF51962.1"/>
    </source>
</evidence>
<feature type="transmembrane region" description="Helical" evidence="1">
    <location>
        <begin position="12"/>
        <end position="33"/>
    </location>
</feature>
<evidence type="ECO:0000256" key="1">
    <source>
        <dbReference type="SAM" id="Phobius"/>
    </source>
</evidence>
<evidence type="ECO:0008006" key="4">
    <source>
        <dbReference type="Google" id="ProtNLM"/>
    </source>
</evidence>
<dbReference type="RefSeq" id="WP_002656545.1">
    <property type="nucleotide sequence ID" value="NZ_JH719942.1"/>
</dbReference>
<protein>
    <recommendedName>
        <fullName evidence="4">Glycosyltransferase RgtA/B/C/D-like domain-containing protein</fullName>
    </recommendedName>
</protein>
<feature type="transmembrane region" description="Helical" evidence="1">
    <location>
        <begin position="299"/>
        <end position="318"/>
    </location>
</feature>
<reference evidence="3" key="1">
    <citation type="journal article" date="2012" name="Stand. Genomic Sci.">
        <title>Permanent draft genome sequence of the gliding predator Saprospira grandis strain Sa g1 (= HR1).</title>
        <authorList>
            <person name="Mavromatis K."/>
            <person name="Chertkov O."/>
            <person name="Lapidus A."/>
            <person name="Nolan M."/>
            <person name="Lucas S."/>
            <person name="Tice H."/>
            <person name="Del Rio T.G."/>
            <person name="Cheng J.F."/>
            <person name="Han C."/>
            <person name="Tapia R."/>
            <person name="Bruce D."/>
            <person name="Goodwin L.A."/>
            <person name="Pitluck S."/>
            <person name="Huntemann M."/>
            <person name="Liolios K."/>
            <person name="Pagani I."/>
            <person name="Ivanova N."/>
            <person name="Mikhailova N."/>
            <person name="Pati A."/>
            <person name="Chen A."/>
            <person name="Palaniappan K."/>
            <person name="Land M."/>
            <person name="Brambilla E.M."/>
            <person name="Rohde M."/>
            <person name="Spring S."/>
            <person name="Goker M."/>
            <person name="Detter J.C."/>
            <person name="Bristow J."/>
            <person name="Eisen J.A."/>
            <person name="Markowitz V."/>
            <person name="Hugenholtz P."/>
            <person name="Kyrpides N.C."/>
            <person name="Klenk H.P."/>
            <person name="Woyke T."/>
        </authorList>
    </citation>
    <scope>NUCLEOTIDE SEQUENCE [LARGE SCALE GENOMIC DNA]</scope>
    <source>
        <strain evidence="3">DSM 2844</strain>
    </source>
</reference>
<dbReference type="OrthoDB" id="1465886at2"/>
<feature type="transmembrane region" description="Helical" evidence="1">
    <location>
        <begin position="85"/>
        <end position="103"/>
    </location>
</feature>
<sequence>MYSPSSIRAKGFVYSCLALCFLALAAYKAYFLAFTHDESLSYLDYVMGRNSWEVINFARGASANNHPLNSLLMKGCYTLFGAAEWALRLPNLLAAAAFAYALWRILRALPRLSLPLFFLGGSWLLSQAYFNDFFSLARGYGLSYGFFLLAFAQLCLIKPATKSLAWALFFACLSVYANFSQLIPLLALLASYTLYHLLFSQLDNKKLKQQLTVMSLGLLGLAGFIGRPLKGLIDRKELYFGGEKGLLQDTIGSLAKHQLQGLGLEQYSVLLCYAYPLLLLLGLLFLLLKRKENSPIYRLIFMSSLLLSLMSIGHILAHKLFGVRFLIDRTALIYLPFIQLLSFALFAALVQKWRLQSWLAGGFSLLQLYIFAQSWQPHAFREWAYDQDNKAILSSVSELAQKEQKTYSLGTYWLNLPSFRYYQERGIYPGIQLMNYRAEFDAQAHFDFYYIYAPYGYEALKQDYRPYQSFAEGQLFRHK</sequence>
<organism evidence="2 3">
    <name type="scientific">Saprospira grandis DSM 2844</name>
    <dbReference type="NCBI Taxonomy" id="694433"/>
    <lineage>
        <taxon>Bacteria</taxon>
        <taxon>Pseudomonadati</taxon>
        <taxon>Bacteroidota</taxon>
        <taxon>Saprospiria</taxon>
        <taxon>Saprospirales</taxon>
        <taxon>Saprospiraceae</taxon>
        <taxon>Saprospira</taxon>
    </lineage>
</organism>
<feature type="transmembrane region" description="Helical" evidence="1">
    <location>
        <begin position="330"/>
        <end position="349"/>
    </location>
</feature>
<dbReference type="AlphaFoldDB" id="J0P3H1"/>
<keyword evidence="1" id="KW-1133">Transmembrane helix</keyword>
<dbReference type="Proteomes" id="UP000005113">
    <property type="component" value="Unassembled WGS sequence"/>
</dbReference>
<dbReference type="EMBL" id="JH719942">
    <property type="protein sequence ID" value="EJF51962.1"/>
    <property type="molecule type" value="Genomic_DNA"/>
</dbReference>
<feature type="transmembrane region" description="Helical" evidence="1">
    <location>
        <begin position="136"/>
        <end position="157"/>
    </location>
</feature>
<keyword evidence="1" id="KW-0472">Membrane</keyword>
<feature type="transmembrane region" description="Helical" evidence="1">
    <location>
        <begin position="112"/>
        <end position="130"/>
    </location>
</feature>
<gene>
    <name evidence="2" type="ORF">SapgrDRAFT_0209</name>
</gene>
<name>J0P3H1_9BACT</name>
<accession>J0P3H1</accession>
<dbReference type="HOGENOM" id="CLU_555356_0_0_10"/>
<evidence type="ECO:0000313" key="3">
    <source>
        <dbReference type="Proteomes" id="UP000005113"/>
    </source>
</evidence>
<feature type="transmembrane region" description="Helical" evidence="1">
    <location>
        <begin position="267"/>
        <end position="287"/>
    </location>
</feature>